<sequence>MSFESEFVSKLQDLKDTQDSIVSLSKWVLQQNNPKGSSLIWASHLKTSTNKLNNLYLLNDIVQHAKKFRLYEFLTEFKTVIPSSLKISYDEANTTVKGKIARLLKLWEDRKVYSSDEIQQFAKALTEESSIRSELKQINELYNNLDQLNKISNNNLTQFSIQTKNSNNINEKKLVIIERLAITSKKNVTDTKSVKIEIKQQLENLILSLDNSLKEDDNKINIIDSKLNALKNVDEDDDDDELPMYEQDEEEEEEEEENTRKRPSDEPIEKINKKPTLEDKENESSKQEVKEEPKEQGSDVMSLLSKLS</sequence>
<dbReference type="PROSITE" id="PS51391">
    <property type="entry name" value="CID"/>
    <property type="match status" value="1"/>
</dbReference>
<evidence type="ECO:0000256" key="1">
    <source>
        <dbReference type="SAM" id="MobiDB-lite"/>
    </source>
</evidence>
<keyword evidence="4" id="KW-1185">Reference proteome</keyword>
<feature type="compositionally biased region" description="Acidic residues" evidence="1">
    <location>
        <begin position="234"/>
        <end position="257"/>
    </location>
</feature>
<dbReference type="GO" id="GO:0031124">
    <property type="term" value="P:mRNA 3'-end processing"/>
    <property type="evidence" value="ECO:0007669"/>
    <property type="project" value="TreeGrafter"/>
</dbReference>
<dbReference type="InterPro" id="IPR006569">
    <property type="entry name" value="CID_dom"/>
</dbReference>
<dbReference type="PANTHER" id="PTHR12460">
    <property type="entry name" value="CYCLIN-DEPENDENT KINASE INHIBITOR-RELATED PROTEIN"/>
    <property type="match status" value="1"/>
</dbReference>
<evidence type="ECO:0000313" key="3">
    <source>
        <dbReference type="EMBL" id="CAI5756315.1"/>
    </source>
</evidence>
<dbReference type="Gene3D" id="1.25.40.90">
    <property type="match status" value="1"/>
</dbReference>
<evidence type="ECO:0000313" key="4">
    <source>
        <dbReference type="Proteomes" id="UP001152885"/>
    </source>
</evidence>
<organism evidence="3 4">
    <name type="scientific">Candida verbasci</name>
    <dbReference type="NCBI Taxonomy" id="1227364"/>
    <lineage>
        <taxon>Eukaryota</taxon>
        <taxon>Fungi</taxon>
        <taxon>Dikarya</taxon>
        <taxon>Ascomycota</taxon>
        <taxon>Saccharomycotina</taxon>
        <taxon>Pichiomycetes</taxon>
        <taxon>Debaryomycetaceae</taxon>
        <taxon>Candida/Lodderomyces clade</taxon>
        <taxon>Candida</taxon>
    </lineage>
</organism>
<dbReference type="Proteomes" id="UP001152885">
    <property type="component" value="Unassembled WGS sequence"/>
</dbReference>
<dbReference type="PANTHER" id="PTHR12460:SF0">
    <property type="entry name" value="CID DOMAIN-CONTAINING PROTEIN-RELATED"/>
    <property type="match status" value="1"/>
</dbReference>
<dbReference type="EMBL" id="CANTUO010000001">
    <property type="protein sequence ID" value="CAI5756315.1"/>
    <property type="molecule type" value="Genomic_DNA"/>
</dbReference>
<reference evidence="3" key="1">
    <citation type="submission" date="2022-12" db="EMBL/GenBank/DDBJ databases">
        <authorList>
            <person name="Brejova B."/>
        </authorList>
    </citation>
    <scope>NUCLEOTIDE SEQUENCE</scope>
</reference>
<feature type="region of interest" description="Disordered" evidence="1">
    <location>
        <begin position="233"/>
        <end position="308"/>
    </location>
</feature>
<accession>A0A9W4TTY0</accession>
<dbReference type="OrthoDB" id="10069473at2759"/>
<dbReference type="InterPro" id="IPR008942">
    <property type="entry name" value="ENTH_VHS"/>
</dbReference>
<gene>
    <name evidence="3" type="ORF">CANVERA_P0831</name>
</gene>
<comment type="caution">
    <text evidence="3">The sequence shown here is derived from an EMBL/GenBank/DDBJ whole genome shotgun (WGS) entry which is preliminary data.</text>
</comment>
<dbReference type="SMART" id="SM00582">
    <property type="entry name" value="RPR"/>
    <property type="match status" value="1"/>
</dbReference>
<evidence type="ECO:0000259" key="2">
    <source>
        <dbReference type="PROSITE" id="PS51391"/>
    </source>
</evidence>
<protein>
    <recommendedName>
        <fullName evidence="2">CID domain-containing protein</fullName>
    </recommendedName>
</protein>
<dbReference type="Pfam" id="PF04818">
    <property type="entry name" value="CID"/>
    <property type="match status" value="1"/>
</dbReference>
<feature type="domain" description="CID" evidence="2">
    <location>
        <begin position="1"/>
        <end position="129"/>
    </location>
</feature>
<dbReference type="AlphaFoldDB" id="A0A9W4TTY0"/>
<dbReference type="GO" id="GO:0000993">
    <property type="term" value="F:RNA polymerase II complex binding"/>
    <property type="evidence" value="ECO:0007669"/>
    <property type="project" value="TreeGrafter"/>
</dbReference>
<feature type="compositionally biased region" description="Basic and acidic residues" evidence="1">
    <location>
        <begin position="258"/>
        <end position="297"/>
    </location>
</feature>
<dbReference type="SUPFAM" id="SSF48464">
    <property type="entry name" value="ENTH/VHS domain"/>
    <property type="match status" value="1"/>
</dbReference>
<proteinExistence type="predicted"/>
<name>A0A9W4TTY0_9ASCO</name>